<organism evidence="2 3">
    <name type="scientific">Austropuccinia psidii MF-1</name>
    <dbReference type="NCBI Taxonomy" id="1389203"/>
    <lineage>
        <taxon>Eukaryota</taxon>
        <taxon>Fungi</taxon>
        <taxon>Dikarya</taxon>
        <taxon>Basidiomycota</taxon>
        <taxon>Pucciniomycotina</taxon>
        <taxon>Pucciniomycetes</taxon>
        <taxon>Pucciniales</taxon>
        <taxon>Sphaerophragmiaceae</taxon>
        <taxon>Austropuccinia</taxon>
    </lineage>
</organism>
<proteinExistence type="predicted"/>
<dbReference type="EMBL" id="AVOT02001124">
    <property type="protein sequence ID" value="MBW0465775.1"/>
    <property type="molecule type" value="Genomic_DNA"/>
</dbReference>
<feature type="region of interest" description="Disordered" evidence="1">
    <location>
        <begin position="37"/>
        <end position="78"/>
    </location>
</feature>
<evidence type="ECO:0000313" key="3">
    <source>
        <dbReference type="Proteomes" id="UP000765509"/>
    </source>
</evidence>
<keyword evidence="3" id="KW-1185">Reference proteome</keyword>
<dbReference type="AlphaFoldDB" id="A0A9Q3GFW6"/>
<dbReference type="Proteomes" id="UP000765509">
    <property type="component" value="Unassembled WGS sequence"/>
</dbReference>
<accession>A0A9Q3GFW6</accession>
<protein>
    <submittedName>
        <fullName evidence="2">Uncharacterized protein</fullName>
    </submittedName>
</protein>
<sequence length="96" mass="10938">MENGQQEVQPSLTLVKTWRRLPEDISQIDTLQRSYFNKQSIKSQRGVQTPGGKGSQDKGESSHYTSNRRTTEPGGEYSYFLRLTRSKPTRIPSGFT</sequence>
<comment type="caution">
    <text evidence="2">The sequence shown here is derived from an EMBL/GenBank/DDBJ whole genome shotgun (WGS) entry which is preliminary data.</text>
</comment>
<gene>
    <name evidence="2" type="ORF">O181_005490</name>
</gene>
<feature type="compositionally biased region" description="Polar residues" evidence="1">
    <location>
        <begin position="37"/>
        <end position="47"/>
    </location>
</feature>
<evidence type="ECO:0000313" key="2">
    <source>
        <dbReference type="EMBL" id="MBW0465775.1"/>
    </source>
</evidence>
<reference evidence="2" key="1">
    <citation type="submission" date="2021-03" db="EMBL/GenBank/DDBJ databases">
        <title>Draft genome sequence of rust myrtle Austropuccinia psidii MF-1, a brazilian biotype.</title>
        <authorList>
            <person name="Quecine M.C."/>
            <person name="Pachon D.M.R."/>
            <person name="Bonatelli M.L."/>
            <person name="Correr F.H."/>
            <person name="Franceschini L.M."/>
            <person name="Leite T.F."/>
            <person name="Margarido G.R.A."/>
            <person name="Almeida C.A."/>
            <person name="Ferrarezi J.A."/>
            <person name="Labate C.A."/>
        </authorList>
    </citation>
    <scope>NUCLEOTIDE SEQUENCE</scope>
    <source>
        <strain evidence="2">MF-1</strain>
    </source>
</reference>
<name>A0A9Q3GFW6_9BASI</name>
<evidence type="ECO:0000256" key="1">
    <source>
        <dbReference type="SAM" id="MobiDB-lite"/>
    </source>
</evidence>